<dbReference type="AlphaFoldDB" id="A0A9W9GHY4"/>
<dbReference type="GeneID" id="81410067"/>
<gene>
    <name evidence="1" type="ORF">N7515_010153</name>
</gene>
<accession>A0A9W9GHY4</accession>
<dbReference type="EMBL" id="JAPQKL010000008">
    <property type="protein sequence ID" value="KAJ5120765.1"/>
    <property type="molecule type" value="Genomic_DNA"/>
</dbReference>
<protein>
    <submittedName>
        <fullName evidence="1">Uncharacterized protein</fullName>
    </submittedName>
</protein>
<reference evidence="1" key="1">
    <citation type="submission" date="2022-11" db="EMBL/GenBank/DDBJ databases">
        <authorList>
            <person name="Petersen C."/>
        </authorList>
    </citation>
    <scope>NUCLEOTIDE SEQUENCE</scope>
    <source>
        <strain evidence="1">IBT 22155</strain>
    </source>
</reference>
<comment type="caution">
    <text evidence="1">The sequence shown here is derived from an EMBL/GenBank/DDBJ whole genome shotgun (WGS) entry which is preliminary data.</text>
</comment>
<evidence type="ECO:0000313" key="1">
    <source>
        <dbReference type="EMBL" id="KAJ5120765.1"/>
    </source>
</evidence>
<name>A0A9W9GHY4_9EURO</name>
<sequence length="105" mass="11277">MGGQDNNSGSQKARDSFASILSYYEKHVPSDEAPEFVKRVSSGEIQIGVRKGDVPSAEQGAELKAALSEALKTQDAIQNLSPTEKELMTKATEASLRARKPKGGR</sequence>
<proteinExistence type="predicted"/>
<organism evidence="1 2">
    <name type="scientific">Penicillium bovifimosum</name>
    <dbReference type="NCBI Taxonomy" id="126998"/>
    <lineage>
        <taxon>Eukaryota</taxon>
        <taxon>Fungi</taxon>
        <taxon>Dikarya</taxon>
        <taxon>Ascomycota</taxon>
        <taxon>Pezizomycotina</taxon>
        <taxon>Eurotiomycetes</taxon>
        <taxon>Eurotiomycetidae</taxon>
        <taxon>Eurotiales</taxon>
        <taxon>Aspergillaceae</taxon>
        <taxon>Penicillium</taxon>
    </lineage>
</organism>
<dbReference type="Proteomes" id="UP001149079">
    <property type="component" value="Unassembled WGS sequence"/>
</dbReference>
<reference evidence="1" key="2">
    <citation type="journal article" date="2023" name="IMA Fungus">
        <title>Comparative genomic study of the Penicillium genus elucidates a diverse pangenome and 15 lateral gene transfer events.</title>
        <authorList>
            <person name="Petersen C."/>
            <person name="Sorensen T."/>
            <person name="Nielsen M.R."/>
            <person name="Sondergaard T.E."/>
            <person name="Sorensen J.L."/>
            <person name="Fitzpatrick D.A."/>
            <person name="Frisvad J.C."/>
            <person name="Nielsen K.L."/>
        </authorList>
    </citation>
    <scope>NUCLEOTIDE SEQUENCE</scope>
    <source>
        <strain evidence="1">IBT 22155</strain>
    </source>
</reference>
<evidence type="ECO:0000313" key="2">
    <source>
        <dbReference type="Proteomes" id="UP001149079"/>
    </source>
</evidence>
<keyword evidence="2" id="KW-1185">Reference proteome</keyword>
<dbReference type="OrthoDB" id="4289290at2759"/>
<dbReference type="RefSeq" id="XP_056517269.1">
    <property type="nucleotide sequence ID" value="XM_056670896.1"/>
</dbReference>